<dbReference type="eggNOG" id="COG3291">
    <property type="taxonomic scope" value="Bacteria"/>
</dbReference>
<comment type="caution">
    <text evidence="1">The sequence shown here is derived from an EMBL/GenBank/DDBJ whole genome shotgun (WGS) entry which is preliminary data.</text>
</comment>
<accession>C9MKV4</accession>
<dbReference type="EMBL" id="ACVA01000007">
    <property type="protein sequence ID" value="EEX19909.1"/>
    <property type="molecule type" value="Genomic_DNA"/>
</dbReference>
<proteinExistence type="predicted"/>
<gene>
    <name evidence="1" type="ORF">HMPREF0973_00228</name>
</gene>
<sequence length="249" mass="28400">MRKNAYICTIILLETLNCKVKEMRDKYTRFLLLFLSMLVTVYTKAQDCQPTGSYNDENGEVMTINAGDNYTGSAPLTMKLKANAPTTNDPATHYEWHFFAQTSPREAFLIRYEEDTEYTFTKAGNTQIVLYEILNGDTTRYNPISVSISESSLQMPNVFTPNGDGINDIYRAKTGYKSIIEFKAIIFNRWGQKLYEWTDPAGGWDGKYKGKDVAEGTYFVNVTAKGADGRRFNIRRDVNLLRGYNQLTP</sequence>
<reference evidence="1 2" key="1">
    <citation type="submission" date="2009-09" db="EMBL/GenBank/DDBJ databases">
        <authorList>
            <person name="Weinstock G."/>
            <person name="Sodergren E."/>
            <person name="Clifton S."/>
            <person name="Fulton L."/>
            <person name="Fulton B."/>
            <person name="Courtney L."/>
            <person name="Fronick C."/>
            <person name="Harrison M."/>
            <person name="Strong C."/>
            <person name="Farmer C."/>
            <person name="Delahaunty K."/>
            <person name="Markovic C."/>
            <person name="Hall O."/>
            <person name="Minx P."/>
            <person name="Tomlinson C."/>
            <person name="Mitreva M."/>
            <person name="Nelson J."/>
            <person name="Hou S."/>
            <person name="Wollam A."/>
            <person name="Pepin K.H."/>
            <person name="Johnson M."/>
            <person name="Bhonagiri V."/>
            <person name="Nash W.E."/>
            <person name="Warren W."/>
            <person name="Chinwalla A."/>
            <person name="Mardis E.R."/>
            <person name="Wilson R.K."/>
        </authorList>
    </citation>
    <scope>NUCLEOTIDE SEQUENCE [LARGE SCALE GENOMIC DNA]</scope>
    <source>
        <strain evidence="1 2">F0319</strain>
    </source>
</reference>
<dbReference type="Pfam" id="PF13585">
    <property type="entry name" value="CHU_C"/>
    <property type="match status" value="1"/>
</dbReference>
<dbReference type="HOGENOM" id="CLU_079879_0_0_10"/>
<evidence type="ECO:0000313" key="2">
    <source>
        <dbReference type="Proteomes" id="UP000003327"/>
    </source>
</evidence>
<protein>
    <recommendedName>
        <fullName evidence="3">Gliding motility-associated C-terminal domain-containing protein</fullName>
    </recommendedName>
</protein>
<dbReference type="STRING" id="649761.HMPREF0973_00228"/>
<keyword evidence="2" id="KW-1185">Reference proteome</keyword>
<evidence type="ECO:0008006" key="3">
    <source>
        <dbReference type="Google" id="ProtNLM"/>
    </source>
</evidence>
<evidence type="ECO:0000313" key="1">
    <source>
        <dbReference type="EMBL" id="EEX19909.1"/>
    </source>
</evidence>
<name>C9MKV4_9BACT</name>
<dbReference type="NCBIfam" id="TIGR04131">
    <property type="entry name" value="Bac_Flav_CTERM"/>
    <property type="match status" value="1"/>
</dbReference>
<dbReference type="Proteomes" id="UP000003327">
    <property type="component" value="Unassembled WGS sequence"/>
</dbReference>
<dbReference type="AlphaFoldDB" id="C9MKV4"/>
<dbReference type="InterPro" id="IPR026341">
    <property type="entry name" value="T9SS_type_B"/>
</dbReference>
<organism evidence="1 2">
    <name type="scientific">Prevotella veroralis F0319</name>
    <dbReference type="NCBI Taxonomy" id="649761"/>
    <lineage>
        <taxon>Bacteria</taxon>
        <taxon>Pseudomonadati</taxon>
        <taxon>Bacteroidota</taxon>
        <taxon>Bacteroidia</taxon>
        <taxon>Bacteroidales</taxon>
        <taxon>Prevotellaceae</taxon>
        <taxon>Prevotella</taxon>
    </lineage>
</organism>